<name>A0A7D6VEF2_9NOCA</name>
<reference evidence="3 4" key="1">
    <citation type="submission" date="2020-07" db="EMBL/GenBank/DDBJ databases">
        <authorList>
            <person name="Zhuang K."/>
            <person name="Ran Y."/>
        </authorList>
    </citation>
    <scope>NUCLEOTIDE SEQUENCE [LARGE SCALE GENOMIC DNA]</scope>
    <source>
        <strain evidence="3 4">WCH-YHL-001</strain>
    </source>
</reference>
<feature type="transmembrane region" description="Helical" evidence="2">
    <location>
        <begin position="110"/>
        <end position="135"/>
    </location>
</feature>
<keyword evidence="4" id="KW-1185">Reference proteome</keyword>
<evidence type="ECO:0000256" key="1">
    <source>
        <dbReference type="SAM" id="MobiDB-lite"/>
    </source>
</evidence>
<feature type="region of interest" description="Disordered" evidence="1">
    <location>
        <begin position="1"/>
        <end position="42"/>
    </location>
</feature>
<proteinExistence type="predicted"/>
<dbReference type="EMBL" id="CP059399">
    <property type="protein sequence ID" value="QLY30937.1"/>
    <property type="molecule type" value="Genomic_DNA"/>
</dbReference>
<dbReference type="AlphaFoldDB" id="A0A7D6VEF2"/>
<keyword evidence="2" id="KW-0812">Transmembrane</keyword>
<feature type="transmembrane region" description="Helical" evidence="2">
    <location>
        <begin position="57"/>
        <end position="79"/>
    </location>
</feature>
<evidence type="ECO:0000313" key="4">
    <source>
        <dbReference type="Proteomes" id="UP000515512"/>
    </source>
</evidence>
<sequence length="168" mass="17035">MEPFGAENRSSAGSFGGTSVLTEDDVETAKRPLSVPEGSEAGSGVAVGAGPLRKRNVLIAVAVYAADVVAAFVLGYLVLGKLSGLIHNRCTAKRDFSVQCDVIRPPTSGLLGLLIAGGGISLALVAALVLASVAAVTRRNAWLWTAVAFPVIVVAGLAGYFLVNGAVS</sequence>
<feature type="compositionally biased region" description="Polar residues" evidence="1">
    <location>
        <begin position="8"/>
        <end position="21"/>
    </location>
</feature>
<keyword evidence="2" id="KW-1133">Transmembrane helix</keyword>
<gene>
    <name evidence="3" type="ORF">H0264_00555</name>
</gene>
<feature type="transmembrane region" description="Helical" evidence="2">
    <location>
        <begin position="141"/>
        <end position="163"/>
    </location>
</feature>
<evidence type="ECO:0000313" key="3">
    <source>
        <dbReference type="EMBL" id="QLY30937.1"/>
    </source>
</evidence>
<dbReference type="RefSeq" id="WP_181582135.1">
    <property type="nucleotide sequence ID" value="NZ_CP059399.1"/>
</dbReference>
<dbReference type="KEGG" id="nhu:H0264_00555"/>
<organism evidence="3 4">
    <name type="scientific">Nocardia huaxiensis</name>
    <dbReference type="NCBI Taxonomy" id="2755382"/>
    <lineage>
        <taxon>Bacteria</taxon>
        <taxon>Bacillati</taxon>
        <taxon>Actinomycetota</taxon>
        <taxon>Actinomycetes</taxon>
        <taxon>Mycobacteriales</taxon>
        <taxon>Nocardiaceae</taxon>
        <taxon>Nocardia</taxon>
    </lineage>
</organism>
<keyword evidence="2" id="KW-0472">Membrane</keyword>
<evidence type="ECO:0000256" key="2">
    <source>
        <dbReference type="SAM" id="Phobius"/>
    </source>
</evidence>
<dbReference type="Proteomes" id="UP000515512">
    <property type="component" value="Chromosome"/>
</dbReference>
<protein>
    <recommendedName>
        <fullName evidence="5">Transmembrane protein</fullName>
    </recommendedName>
</protein>
<evidence type="ECO:0008006" key="5">
    <source>
        <dbReference type="Google" id="ProtNLM"/>
    </source>
</evidence>
<accession>A0A7D6VEF2</accession>